<evidence type="ECO:0000256" key="3">
    <source>
        <dbReference type="ARBA" id="ARBA00022630"/>
    </source>
</evidence>
<keyword evidence="5 8" id="KW-0521">NADP</keyword>
<dbReference type="PANTHER" id="PTHR43821">
    <property type="entry name" value="NAD(P)H NITROREDUCTASE YDJA-RELATED"/>
    <property type="match status" value="1"/>
</dbReference>
<protein>
    <recommendedName>
        <fullName evidence="8">Putative NAD(P)H nitroreductase</fullName>
        <ecNumber evidence="8">1.-.-.-</ecNumber>
    </recommendedName>
</protein>
<evidence type="ECO:0000313" key="11">
    <source>
        <dbReference type="EMBL" id="MFC3266874.1"/>
    </source>
</evidence>
<dbReference type="Proteomes" id="UP001595536">
    <property type="component" value="Unassembled WGS sequence"/>
</dbReference>
<evidence type="ECO:0000256" key="6">
    <source>
        <dbReference type="ARBA" id="ARBA00023002"/>
    </source>
</evidence>
<evidence type="ECO:0000259" key="10">
    <source>
        <dbReference type="Pfam" id="PF00881"/>
    </source>
</evidence>
<dbReference type="InterPro" id="IPR000415">
    <property type="entry name" value="Nitroreductase-like"/>
</dbReference>
<dbReference type="EMBL" id="JBHRUV010000060">
    <property type="protein sequence ID" value="MFC3266874.1"/>
    <property type="molecule type" value="Genomic_DNA"/>
</dbReference>
<comment type="caution">
    <text evidence="11">The sequence shown here is derived from an EMBL/GenBank/DDBJ whole genome shotgun (WGS) entry which is preliminary data.</text>
</comment>
<evidence type="ECO:0000256" key="2">
    <source>
        <dbReference type="ARBA" id="ARBA00007118"/>
    </source>
</evidence>
<comment type="cofactor">
    <cofactor evidence="1 8">
        <name>FMN</name>
        <dbReference type="ChEBI" id="CHEBI:58210"/>
    </cofactor>
</comment>
<name>A0ABV7LGH4_9HYPH</name>
<dbReference type="Gene3D" id="3.40.109.10">
    <property type="entry name" value="NADH Oxidase"/>
    <property type="match status" value="1"/>
</dbReference>
<keyword evidence="12" id="KW-1185">Reference proteome</keyword>
<gene>
    <name evidence="11" type="ORF">ACFOEX_11000</name>
</gene>
<dbReference type="InterPro" id="IPR026021">
    <property type="entry name" value="YdjA-like"/>
</dbReference>
<comment type="similarity">
    <text evidence="2 8">Belongs to the nitroreductase family.</text>
</comment>
<keyword evidence="4 8" id="KW-0288">FMN</keyword>
<reference evidence="12" key="1">
    <citation type="journal article" date="2019" name="Int. J. Syst. Evol. Microbiol.">
        <title>The Global Catalogue of Microorganisms (GCM) 10K type strain sequencing project: providing services to taxonomists for standard genome sequencing and annotation.</title>
        <authorList>
            <consortium name="The Broad Institute Genomics Platform"/>
            <consortium name="The Broad Institute Genome Sequencing Center for Infectious Disease"/>
            <person name="Wu L."/>
            <person name="Ma J."/>
        </authorList>
    </citation>
    <scope>NUCLEOTIDE SEQUENCE [LARGE SCALE GENOMIC DNA]</scope>
    <source>
        <strain evidence="12">CCM 7941</strain>
    </source>
</reference>
<accession>A0ABV7LGH4</accession>
<evidence type="ECO:0000256" key="1">
    <source>
        <dbReference type="ARBA" id="ARBA00001917"/>
    </source>
</evidence>
<sequence>MSEMMTMMARRRSVPPAGMKGPGPDRGQLEQLLTLAARVPDHGKLAPFRFVVIAGAARERLAEAVAAAARADLPGATAAAIAAERARFTQAPVIVAVVSTARPHPKIPLWEQQLCAGAACMALTLAANAMGFVTSWLTGWPAFDRRVLNVLGLAPHERIAGYVHIGQATATPPERERPDMTQIVTWFGEE</sequence>
<evidence type="ECO:0000256" key="7">
    <source>
        <dbReference type="ARBA" id="ARBA00023027"/>
    </source>
</evidence>
<dbReference type="RefSeq" id="WP_376830821.1">
    <property type="nucleotide sequence ID" value="NZ_JBHLWR010000006.1"/>
</dbReference>
<evidence type="ECO:0000256" key="5">
    <source>
        <dbReference type="ARBA" id="ARBA00022857"/>
    </source>
</evidence>
<keyword evidence="7 8" id="KW-0520">NAD</keyword>
<feature type="domain" description="Nitroreductase" evidence="10">
    <location>
        <begin position="22"/>
        <end position="166"/>
    </location>
</feature>
<dbReference type="CDD" id="cd02135">
    <property type="entry name" value="YdjA-like"/>
    <property type="match status" value="1"/>
</dbReference>
<dbReference type="PIRSF" id="PIRSF000232">
    <property type="entry name" value="YdjA"/>
    <property type="match status" value="1"/>
</dbReference>
<dbReference type="EC" id="1.-.-.-" evidence="8"/>
<dbReference type="SUPFAM" id="SSF55469">
    <property type="entry name" value="FMN-dependent nitroreductase-like"/>
    <property type="match status" value="1"/>
</dbReference>
<organism evidence="11 12">
    <name type="scientific">Camelimonas abortus</name>
    <dbReference type="NCBI Taxonomy" id="1017184"/>
    <lineage>
        <taxon>Bacteria</taxon>
        <taxon>Pseudomonadati</taxon>
        <taxon>Pseudomonadota</taxon>
        <taxon>Alphaproteobacteria</taxon>
        <taxon>Hyphomicrobiales</taxon>
        <taxon>Chelatococcaceae</taxon>
        <taxon>Camelimonas</taxon>
    </lineage>
</organism>
<proteinExistence type="inferred from homology"/>
<evidence type="ECO:0000313" key="12">
    <source>
        <dbReference type="Proteomes" id="UP001595536"/>
    </source>
</evidence>
<evidence type="ECO:0000256" key="4">
    <source>
        <dbReference type="ARBA" id="ARBA00022643"/>
    </source>
</evidence>
<evidence type="ECO:0000256" key="8">
    <source>
        <dbReference type="PIRNR" id="PIRNR000232"/>
    </source>
</evidence>
<feature type="region of interest" description="Disordered" evidence="9">
    <location>
        <begin position="1"/>
        <end position="23"/>
    </location>
</feature>
<dbReference type="Pfam" id="PF00881">
    <property type="entry name" value="Nitroreductase"/>
    <property type="match status" value="1"/>
</dbReference>
<dbReference type="InterPro" id="IPR052530">
    <property type="entry name" value="NAD(P)H_nitroreductase"/>
</dbReference>
<dbReference type="PANTHER" id="PTHR43821:SF1">
    <property type="entry name" value="NAD(P)H NITROREDUCTASE YDJA-RELATED"/>
    <property type="match status" value="1"/>
</dbReference>
<dbReference type="InterPro" id="IPR029479">
    <property type="entry name" value="Nitroreductase"/>
</dbReference>
<keyword evidence="3 8" id="KW-0285">Flavoprotein</keyword>
<keyword evidence="6 8" id="KW-0560">Oxidoreductase</keyword>
<evidence type="ECO:0000256" key="9">
    <source>
        <dbReference type="SAM" id="MobiDB-lite"/>
    </source>
</evidence>